<keyword evidence="1 3" id="KW-0808">Transferase</keyword>
<keyword evidence="4" id="KW-1185">Reference proteome</keyword>
<comment type="caution">
    <text evidence="3">The sequence shown here is derived from an EMBL/GenBank/DDBJ whole genome shotgun (WGS) entry which is preliminary data.</text>
</comment>
<organism evidence="3 4">
    <name type="scientific">Pseudolactococcus piscium</name>
    <dbReference type="NCBI Taxonomy" id="1364"/>
    <lineage>
        <taxon>Bacteria</taxon>
        <taxon>Bacillati</taxon>
        <taxon>Bacillota</taxon>
        <taxon>Bacilli</taxon>
        <taxon>Lactobacillales</taxon>
        <taxon>Streptococcaceae</taxon>
        <taxon>Pseudolactococcus</taxon>
    </lineage>
</organism>
<sequence length="158" mass="17659">MNIALLTAGGVGSRMNMSIPKQFVHVNDKPLIIYTLEKFERHPDIDAIVVTCLKGWENILRAYVKQFQIKKLITIVESGDTGQDSIRNGLLEIEKRFSDDDNVIIHDGNRAMVSSEIISDCIVKTELRGCGIASIPTVEVVLYTENETSSKKVIRVNI</sequence>
<dbReference type="Proteomes" id="UP000218282">
    <property type="component" value="Unassembled WGS sequence"/>
</dbReference>
<evidence type="ECO:0000313" key="4">
    <source>
        <dbReference type="Proteomes" id="UP000218282"/>
    </source>
</evidence>
<dbReference type="InterPro" id="IPR029044">
    <property type="entry name" value="Nucleotide-diphossugar_trans"/>
</dbReference>
<dbReference type="PANTHER" id="PTHR43015:SF1">
    <property type="entry name" value="D-RIBITOL-5-PHOSPHATE CYTIDYLYLTRANSFERASE"/>
    <property type="match status" value="1"/>
</dbReference>
<dbReference type="GO" id="GO:0005829">
    <property type="term" value="C:cytosol"/>
    <property type="evidence" value="ECO:0007669"/>
    <property type="project" value="TreeGrafter"/>
</dbReference>
<evidence type="ECO:0000313" key="3">
    <source>
        <dbReference type="EMBL" id="PCS07535.1"/>
    </source>
</evidence>
<dbReference type="InterPro" id="IPR034683">
    <property type="entry name" value="IspD/TarI"/>
</dbReference>
<gene>
    <name evidence="3" type="ORF">RU86_GL001973</name>
</gene>
<reference evidence="3 4" key="1">
    <citation type="submission" date="2014-12" db="EMBL/GenBank/DDBJ databases">
        <title>Draft genome sequences of 10 type strains of Lactococcus.</title>
        <authorList>
            <person name="Sun Z."/>
            <person name="Zhong Z."/>
            <person name="Liu W."/>
            <person name="Zhang W."/>
            <person name="Zhang H."/>
        </authorList>
    </citation>
    <scope>NUCLEOTIDE SEQUENCE [LARGE SCALE GENOMIC DNA]</scope>
    <source>
        <strain evidence="3 4">DSM 6634</strain>
    </source>
</reference>
<dbReference type="GO" id="GO:0070567">
    <property type="term" value="F:cytidylyltransferase activity"/>
    <property type="evidence" value="ECO:0007669"/>
    <property type="project" value="InterPro"/>
</dbReference>
<dbReference type="AlphaFoldDB" id="A0A2A5S240"/>
<accession>A0A2A5S240</accession>
<dbReference type="SUPFAM" id="SSF53448">
    <property type="entry name" value="Nucleotide-diphospho-sugar transferases"/>
    <property type="match status" value="1"/>
</dbReference>
<name>A0A2A5S240_9LACT</name>
<dbReference type="EMBL" id="JXJW01000006">
    <property type="protein sequence ID" value="PCS07535.1"/>
    <property type="molecule type" value="Genomic_DNA"/>
</dbReference>
<evidence type="ECO:0000256" key="2">
    <source>
        <dbReference type="ARBA" id="ARBA00022695"/>
    </source>
</evidence>
<dbReference type="Pfam" id="PF01128">
    <property type="entry name" value="IspD"/>
    <property type="match status" value="1"/>
</dbReference>
<proteinExistence type="predicted"/>
<dbReference type="Gene3D" id="3.90.550.10">
    <property type="entry name" value="Spore Coat Polysaccharide Biosynthesis Protein SpsA, Chain A"/>
    <property type="match status" value="1"/>
</dbReference>
<evidence type="ECO:0000256" key="1">
    <source>
        <dbReference type="ARBA" id="ARBA00022679"/>
    </source>
</evidence>
<dbReference type="PANTHER" id="PTHR43015">
    <property type="entry name" value="D-RIBITOL-5-PHOSPHATE CYTIDYLYLTRANSFERASE"/>
    <property type="match status" value="1"/>
</dbReference>
<keyword evidence="2 3" id="KW-0548">Nucleotidyltransferase</keyword>
<protein>
    <submittedName>
        <fullName evidence="3">2-C-methyl-D-erythritol 4-phosphate cytidylyltransferase</fullName>
    </submittedName>
</protein>
<dbReference type="RefSeq" id="WP_281252122.1">
    <property type="nucleotide sequence ID" value="NZ_JXJW01000006.1"/>
</dbReference>